<dbReference type="Pfam" id="PF20174">
    <property type="entry name" value="DUF6540"/>
    <property type="match status" value="1"/>
</dbReference>
<name>D4AKA8_ARTBC</name>
<dbReference type="EMBL" id="ABSU01000001">
    <property type="protein sequence ID" value="EFE36468.1"/>
    <property type="molecule type" value="Genomic_DNA"/>
</dbReference>
<gene>
    <name evidence="2" type="ORF">ARB_03989</name>
</gene>
<keyword evidence="3" id="KW-1185">Reference proteome</keyword>
<dbReference type="KEGG" id="abe:ARB_03989"/>
<dbReference type="Proteomes" id="UP000008866">
    <property type="component" value="Unassembled WGS sequence"/>
</dbReference>
<sequence>MASRPLYLVAFRGAPSQRKHFAIFLPNEGETEKGTVIHVVGAPMAGYQHEFKRNYNPFMSKTFHAVVQIGQIDKSHIAYPQGDNFEKSDTPMGDLEVTASRVRPPPISQNFLAPVDGVTNKRCQEWTVEFVDKLIEKNYIDAQAREIVQAHRDPPNHGVGLQPVGQGRGAA</sequence>
<feature type="region of interest" description="Disordered" evidence="1">
    <location>
        <begin position="152"/>
        <end position="171"/>
    </location>
</feature>
<dbReference type="OMA" id="DKSHIAY"/>
<dbReference type="eggNOG" id="ENOG502SSCH">
    <property type="taxonomic scope" value="Eukaryota"/>
</dbReference>
<dbReference type="RefSeq" id="XP_003017113.1">
    <property type="nucleotide sequence ID" value="XM_003017067.1"/>
</dbReference>
<dbReference type="HOGENOM" id="CLU_099931_0_0_1"/>
<accession>D4AKA8</accession>
<evidence type="ECO:0000256" key="1">
    <source>
        <dbReference type="SAM" id="MobiDB-lite"/>
    </source>
</evidence>
<protein>
    <submittedName>
        <fullName evidence="2">Uncharacterized protein</fullName>
    </submittedName>
</protein>
<evidence type="ECO:0000313" key="2">
    <source>
        <dbReference type="EMBL" id="EFE36468.1"/>
    </source>
</evidence>
<dbReference type="InterPro" id="IPR046670">
    <property type="entry name" value="DUF6540"/>
</dbReference>
<proteinExistence type="predicted"/>
<dbReference type="GeneID" id="9527078"/>
<organism evidence="2 3">
    <name type="scientific">Arthroderma benhamiae (strain ATCC MYA-4681 / CBS 112371)</name>
    <name type="common">Trichophyton mentagrophytes</name>
    <dbReference type="NCBI Taxonomy" id="663331"/>
    <lineage>
        <taxon>Eukaryota</taxon>
        <taxon>Fungi</taxon>
        <taxon>Dikarya</taxon>
        <taxon>Ascomycota</taxon>
        <taxon>Pezizomycotina</taxon>
        <taxon>Eurotiomycetes</taxon>
        <taxon>Eurotiomycetidae</taxon>
        <taxon>Onygenales</taxon>
        <taxon>Arthrodermataceae</taxon>
        <taxon>Trichophyton</taxon>
    </lineage>
</organism>
<dbReference type="STRING" id="663331.D4AKA8"/>
<evidence type="ECO:0000313" key="3">
    <source>
        <dbReference type="Proteomes" id="UP000008866"/>
    </source>
</evidence>
<reference evidence="3" key="1">
    <citation type="journal article" date="2011" name="Genome Biol.">
        <title>Comparative and functional genomics provide insights into the pathogenicity of dermatophytic fungi.</title>
        <authorList>
            <person name="Burmester A."/>
            <person name="Shelest E."/>
            <person name="Gloeckner G."/>
            <person name="Heddergott C."/>
            <person name="Schindler S."/>
            <person name="Staib P."/>
            <person name="Heidel A."/>
            <person name="Felder M."/>
            <person name="Petzold A."/>
            <person name="Szafranski K."/>
            <person name="Feuermann M."/>
            <person name="Pedruzzi I."/>
            <person name="Priebe S."/>
            <person name="Groth M."/>
            <person name="Winkler R."/>
            <person name="Li W."/>
            <person name="Kniemeyer O."/>
            <person name="Schroeckh V."/>
            <person name="Hertweck C."/>
            <person name="Hube B."/>
            <person name="White T.C."/>
            <person name="Platzer M."/>
            <person name="Guthke R."/>
            <person name="Heitman J."/>
            <person name="Woestemeyer J."/>
            <person name="Zipfel P.F."/>
            <person name="Monod M."/>
            <person name="Brakhage A.A."/>
        </authorList>
    </citation>
    <scope>NUCLEOTIDE SEQUENCE [LARGE SCALE GENOMIC DNA]</scope>
    <source>
        <strain evidence="3">ATCC MYA-4681 / CBS 112371</strain>
    </source>
</reference>
<dbReference type="AlphaFoldDB" id="D4AKA8"/>
<dbReference type="OrthoDB" id="4168525at2759"/>
<comment type="caution">
    <text evidence="2">The sequence shown here is derived from an EMBL/GenBank/DDBJ whole genome shotgun (WGS) entry which is preliminary data.</text>
</comment>